<proteinExistence type="inferred from homology"/>
<feature type="domain" description="Ribosome maturation factor RimP N-terminal" evidence="4">
    <location>
        <begin position="11"/>
        <end position="83"/>
    </location>
</feature>
<keyword evidence="1 3" id="KW-0963">Cytoplasm</keyword>
<dbReference type="InterPro" id="IPR003728">
    <property type="entry name" value="Ribosome_maturation_RimP"/>
</dbReference>
<dbReference type="InParanoid" id="A0A3M0C373"/>
<dbReference type="Pfam" id="PF17384">
    <property type="entry name" value="DUF150_C"/>
    <property type="match status" value="1"/>
</dbReference>
<evidence type="ECO:0000256" key="1">
    <source>
        <dbReference type="ARBA" id="ARBA00022490"/>
    </source>
</evidence>
<dbReference type="PANTHER" id="PTHR33867:SF1">
    <property type="entry name" value="RIBOSOME MATURATION FACTOR RIMP"/>
    <property type="match status" value="1"/>
</dbReference>
<dbReference type="NCBIfam" id="NF000932">
    <property type="entry name" value="PRK00092.2-5"/>
    <property type="match status" value="1"/>
</dbReference>
<evidence type="ECO:0000313" key="7">
    <source>
        <dbReference type="Proteomes" id="UP000271227"/>
    </source>
</evidence>
<dbReference type="GO" id="GO:0000028">
    <property type="term" value="P:ribosomal small subunit assembly"/>
    <property type="evidence" value="ECO:0007669"/>
    <property type="project" value="TreeGrafter"/>
</dbReference>
<dbReference type="SUPFAM" id="SSF74942">
    <property type="entry name" value="YhbC-like, C-terminal domain"/>
    <property type="match status" value="1"/>
</dbReference>
<accession>A0A3M0C373</accession>
<dbReference type="EMBL" id="REFR01000014">
    <property type="protein sequence ID" value="RMB02840.1"/>
    <property type="molecule type" value="Genomic_DNA"/>
</dbReference>
<evidence type="ECO:0000259" key="5">
    <source>
        <dbReference type="Pfam" id="PF17384"/>
    </source>
</evidence>
<comment type="subcellular location">
    <subcellularLocation>
        <location evidence="3">Cytoplasm</location>
    </subcellularLocation>
</comment>
<dbReference type="GO" id="GO:0006412">
    <property type="term" value="P:translation"/>
    <property type="evidence" value="ECO:0007669"/>
    <property type="project" value="TreeGrafter"/>
</dbReference>
<dbReference type="SUPFAM" id="SSF75420">
    <property type="entry name" value="YhbC-like, N-terminal domain"/>
    <property type="match status" value="1"/>
</dbReference>
<dbReference type="Gene3D" id="2.30.30.180">
    <property type="entry name" value="Ribosome maturation factor RimP, C-terminal domain"/>
    <property type="match status" value="1"/>
</dbReference>
<name>A0A3M0C373_9PROT</name>
<dbReference type="InterPro" id="IPR028989">
    <property type="entry name" value="RimP_N"/>
</dbReference>
<comment type="caution">
    <text evidence="6">The sequence shown here is derived from an EMBL/GenBank/DDBJ whole genome shotgun (WGS) entry which is preliminary data.</text>
</comment>
<dbReference type="HAMAP" id="MF_01077">
    <property type="entry name" value="RimP"/>
    <property type="match status" value="1"/>
</dbReference>
<dbReference type="InterPro" id="IPR028998">
    <property type="entry name" value="RimP_C"/>
</dbReference>
<dbReference type="Proteomes" id="UP000271227">
    <property type="component" value="Unassembled WGS sequence"/>
</dbReference>
<comment type="similarity">
    <text evidence="3">Belongs to the RimP family.</text>
</comment>
<evidence type="ECO:0000256" key="2">
    <source>
        <dbReference type="ARBA" id="ARBA00022517"/>
    </source>
</evidence>
<sequence>MSDVATRITDLIGPSVEGLGFELVRVTYGGGRRPTLQVMAERPDGTMNVDDCARLSRELSVLLDVEDPIDGEYMLEVSSPGIDRPLTRRKDFERWAGFQAKVELREQIDGRRRFRGRIVSLADDDLTLETEEGEAVLPYADVIKAKLVLTDDLVAVAQAQEGRPLNAGAVSGGQRSGENSEA</sequence>
<gene>
    <name evidence="3" type="primary">rimP</name>
    <name evidence="6" type="ORF">BXY39_3192</name>
</gene>
<dbReference type="AlphaFoldDB" id="A0A3M0C373"/>
<dbReference type="GO" id="GO:0005829">
    <property type="term" value="C:cytosol"/>
    <property type="evidence" value="ECO:0007669"/>
    <property type="project" value="TreeGrafter"/>
</dbReference>
<protein>
    <recommendedName>
        <fullName evidence="3">Ribosome maturation factor RimP</fullName>
    </recommendedName>
</protein>
<dbReference type="Pfam" id="PF02576">
    <property type="entry name" value="RimP_N"/>
    <property type="match status" value="1"/>
</dbReference>
<reference evidence="6 7" key="1">
    <citation type="submission" date="2018-10" db="EMBL/GenBank/DDBJ databases">
        <title>Genomic Encyclopedia of Archaeal and Bacterial Type Strains, Phase II (KMG-II): from individual species to whole genera.</title>
        <authorList>
            <person name="Goeker M."/>
        </authorList>
    </citation>
    <scope>NUCLEOTIDE SEQUENCE [LARGE SCALE GENOMIC DNA]</scope>
    <source>
        <strain evidence="6 7">DSM 25217</strain>
    </source>
</reference>
<dbReference type="FunCoup" id="A0A3M0C373">
    <property type="interactions" value="342"/>
</dbReference>
<evidence type="ECO:0000259" key="4">
    <source>
        <dbReference type="Pfam" id="PF02576"/>
    </source>
</evidence>
<comment type="function">
    <text evidence="3">Required for maturation of 30S ribosomal subunits.</text>
</comment>
<evidence type="ECO:0000313" key="6">
    <source>
        <dbReference type="EMBL" id="RMB02840.1"/>
    </source>
</evidence>
<dbReference type="OrthoDB" id="9805006at2"/>
<dbReference type="PANTHER" id="PTHR33867">
    <property type="entry name" value="RIBOSOME MATURATION FACTOR RIMP"/>
    <property type="match status" value="1"/>
</dbReference>
<dbReference type="RefSeq" id="WP_121939834.1">
    <property type="nucleotide sequence ID" value="NZ_REFR01000014.1"/>
</dbReference>
<dbReference type="FunFam" id="3.30.300.70:FF:000001">
    <property type="entry name" value="Ribosome maturation factor RimP"/>
    <property type="match status" value="1"/>
</dbReference>
<keyword evidence="2 3" id="KW-0690">Ribosome biogenesis</keyword>
<organism evidence="6 7">
    <name type="scientific">Eilatimonas milleporae</name>
    <dbReference type="NCBI Taxonomy" id="911205"/>
    <lineage>
        <taxon>Bacteria</taxon>
        <taxon>Pseudomonadati</taxon>
        <taxon>Pseudomonadota</taxon>
        <taxon>Alphaproteobacteria</taxon>
        <taxon>Kordiimonadales</taxon>
        <taxon>Kordiimonadaceae</taxon>
        <taxon>Eilatimonas</taxon>
    </lineage>
</organism>
<keyword evidence="7" id="KW-1185">Reference proteome</keyword>
<dbReference type="Gene3D" id="3.30.300.70">
    <property type="entry name" value="RimP-like superfamily, N-terminal"/>
    <property type="match status" value="1"/>
</dbReference>
<dbReference type="CDD" id="cd01734">
    <property type="entry name" value="YlxS_C"/>
    <property type="match status" value="1"/>
</dbReference>
<feature type="domain" description="Ribosome maturation factor RimP C-terminal" evidence="5">
    <location>
        <begin position="86"/>
        <end position="150"/>
    </location>
</feature>
<dbReference type="InterPro" id="IPR036847">
    <property type="entry name" value="RimP_C_sf"/>
</dbReference>
<evidence type="ECO:0000256" key="3">
    <source>
        <dbReference type="HAMAP-Rule" id="MF_01077"/>
    </source>
</evidence>
<dbReference type="InterPro" id="IPR035956">
    <property type="entry name" value="RimP_N_sf"/>
</dbReference>